<dbReference type="SUPFAM" id="SSF56784">
    <property type="entry name" value="HAD-like"/>
    <property type="match status" value="1"/>
</dbReference>
<keyword evidence="3 4" id="KW-0378">Hydrolase</keyword>
<reference evidence="5" key="1">
    <citation type="submission" date="2021-04" db="EMBL/GenBank/DDBJ databases">
        <authorList>
            <person name="Hornung B."/>
        </authorList>
    </citation>
    <scope>NUCLEOTIDE SEQUENCE</scope>
    <source>
        <strain evidence="5">G5G6</strain>
    </source>
</reference>
<evidence type="ECO:0000256" key="2">
    <source>
        <dbReference type="ARBA" id="ARBA00008770"/>
    </source>
</evidence>
<dbReference type="Pfam" id="PF02358">
    <property type="entry name" value="Trehalose_PPase"/>
    <property type="match status" value="1"/>
</dbReference>
<dbReference type="PANTHER" id="PTHR43768">
    <property type="entry name" value="TREHALOSE 6-PHOSPHATE PHOSPHATASE"/>
    <property type="match status" value="1"/>
</dbReference>
<dbReference type="CDD" id="cd01627">
    <property type="entry name" value="HAD_TPP"/>
    <property type="match status" value="1"/>
</dbReference>
<comment type="cofactor">
    <cofactor evidence="4">
        <name>Mg(2+)</name>
        <dbReference type="ChEBI" id="CHEBI:18420"/>
    </cofactor>
</comment>
<gene>
    <name evidence="5" type="primary">otsB</name>
    <name evidence="5" type="ORF">GTOL_11629</name>
</gene>
<dbReference type="InterPro" id="IPR006379">
    <property type="entry name" value="HAD-SF_hydro_IIB"/>
</dbReference>
<keyword evidence="4" id="KW-0460">Magnesium</keyword>
<dbReference type="Gene3D" id="3.30.70.1020">
    <property type="entry name" value="Trehalose-6-phosphate phosphatase related protein, domain 2"/>
    <property type="match status" value="1"/>
</dbReference>
<dbReference type="GO" id="GO:0005992">
    <property type="term" value="P:trehalose biosynthetic process"/>
    <property type="evidence" value="ECO:0007669"/>
    <property type="project" value="InterPro"/>
</dbReference>
<evidence type="ECO:0000313" key="6">
    <source>
        <dbReference type="Proteomes" id="UP000742786"/>
    </source>
</evidence>
<dbReference type="InterPro" id="IPR023214">
    <property type="entry name" value="HAD_sf"/>
</dbReference>
<comment type="pathway">
    <text evidence="1 4">Glycan biosynthesis; trehalose biosynthesis.</text>
</comment>
<dbReference type="InterPro" id="IPR003337">
    <property type="entry name" value="Trehalose_PPase"/>
</dbReference>
<evidence type="ECO:0000256" key="4">
    <source>
        <dbReference type="RuleBase" id="RU361117"/>
    </source>
</evidence>
<comment type="similarity">
    <text evidence="2 4">Belongs to the trehalose phosphatase family.</text>
</comment>
<evidence type="ECO:0000313" key="5">
    <source>
        <dbReference type="EMBL" id="CAG4883746.1"/>
    </source>
</evidence>
<keyword evidence="6" id="KW-1185">Reference proteome</keyword>
<dbReference type="PANTHER" id="PTHR43768:SF3">
    <property type="entry name" value="TREHALOSE 6-PHOSPHATE PHOSPHATASE"/>
    <property type="match status" value="1"/>
</dbReference>
<dbReference type="Proteomes" id="UP000742786">
    <property type="component" value="Unassembled WGS sequence"/>
</dbReference>
<organism evidence="5 6">
    <name type="scientific">Georgfuchsia toluolica</name>
    <dbReference type="NCBI Taxonomy" id="424218"/>
    <lineage>
        <taxon>Bacteria</taxon>
        <taxon>Pseudomonadati</taxon>
        <taxon>Pseudomonadota</taxon>
        <taxon>Betaproteobacteria</taxon>
        <taxon>Nitrosomonadales</taxon>
        <taxon>Sterolibacteriaceae</taxon>
        <taxon>Georgfuchsia</taxon>
    </lineage>
</organism>
<comment type="function">
    <text evidence="4">Removes the phosphate from trehalose 6-phosphate to produce free trehalose.</text>
</comment>
<dbReference type="EMBL" id="CAJQUM010000001">
    <property type="protein sequence ID" value="CAG4883746.1"/>
    <property type="molecule type" value="Genomic_DNA"/>
</dbReference>
<dbReference type="NCBIfam" id="TIGR01484">
    <property type="entry name" value="HAD-SF-IIB"/>
    <property type="match status" value="1"/>
</dbReference>
<evidence type="ECO:0000256" key="3">
    <source>
        <dbReference type="ARBA" id="ARBA00022801"/>
    </source>
</evidence>
<dbReference type="RefSeq" id="WP_220635677.1">
    <property type="nucleotide sequence ID" value="NZ_CAJQUM010000001.1"/>
</dbReference>
<dbReference type="GO" id="GO:0004805">
    <property type="term" value="F:trehalose-phosphatase activity"/>
    <property type="evidence" value="ECO:0007669"/>
    <property type="project" value="UniProtKB-EC"/>
</dbReference>
<dbReference type="Gene3D" id="3.40.50.1000">
    <property type="entry name" value="HAD superfamily/HAD-like"/>
    <property type="match status" value="1"/>
</dbReference>
<comment type="catalytic activity">
    <reaction evidence="4">
        <text>alpha,alpha-trehalose 6-phosphate + H2O = alpha,alpha-trehalose + phosphate</text>
        <dbReference type="Rhea" id="RHEA:23420"/>
        <dbReference type="ChEBI" id="CHEBI:15377"/>
        <dbReference type="ChEBI" id="CHEBI:16551"/>
        <dbReference type="ChEBI" id="CHEBI:43474"/>
        <dbReference type="ChEBI" id="CHEBI:58429"/>
        <dbReference type="EC" id="3.1.3.12"/>
    </reaction>
</comment>
<dbReference type="EC" id="3.1.3.12" evidence="4"/>
<accession>A0A916J7B7</accession>
<dbReference type="NCBIfam" id="TIGR00685">
    <property type="entry name" value="T6PP"/>
    <property type="match status" value="1"/>
</dbReference>
<dbReference type="GO" id="GO:0046872">
    <property type="term" value="F:metal ion binding"/>
    <property type="evidence" value="ECO:0007669"/>
    <property type="project" value="UniProtKB-KW"/>
</dbReference>
<sequence>MSKPLPRPSPNWAYFLDVDGTLIELAETPTDIDVDQGLLDLIGVVHLRSGGALALISGRSLADLDQRLGQTGLPMAGLHGLERRDQFGHLHRHEISPNHIRRIADHLAALTERHPGLILEDKGPTLAIHYRRVPRLGSYVDRFLRQMVDPEHDGLQLQPGKKVLEIKPAGINKGTAIAEFMIHPPFMGRIPVFIGDDLTDEHGFEVVNTLGGFAVKVGRGRTRAKYRLKDVNAVRTWLRNLPSLKGISL</sequence>
<comment type="caution">
    <text evidence="5">The sequence shown here is derived from an EMBL/GenBank/DDBJ whole genome shotgun (WGS) entry which is preliminary data.</text>
</comment>
<keyword evidence="4" id="KW-0479">Metal-binding</keyword>
<proteinExistence type="inferred from homology"/>
<dbReference type="InterPro" id="IPR036412">
    <property type="entry name" value="HAD-like_sf"/>
</dbReference>
<evidence type="ECO:0000256" key="1">
    <source>
        <dbReference type="ARBA" id="ARBA00005199"/>
    </source>
</evidence>
<protein>
    <recommendedName>
        <fullName evidence="4">Trehalose 6-phosphate phosphatase</fullName>
        <ecNumber evidence="4">3.1.3.12</ecNumber>
    </recommendedName>
</protein>
<dbReference type="InterPro" id="IPR044651">
    <property type="entry name" value="OTSB-like"/>
</dbReference>
<dbReference type="AlphaFoldDB" id="A0A916J7B7"/>
<name>A0A916J7B7_9PROT</name>